<sequence length="372" mass="43202">MKSWLLYFLLLWLLPGTPLLLRAQNDTTVLAASEEKLADSLRALQNPLFRSEEVLHFTLRMDVKTVLRDVDDDRKSHEAVLIYKGADGAEVEEKLKVKVRGNRRRDPTVCNFPPLQLNFSRKTVQSTIFGKVNKLKLVTHCINDEYVLREYLVYKVYNTLTEASYRVRLCRVQYEDQKGRRDTETGYAFLIEDDDVMAARNGATVVPEQALVRMDRAETAAMARVAFFQFLIGNTDWSVPYRHNIDLLQTDPLSAPIPVPFDFDYAGIVGTPYATPPPELGISSVRQRLFRGYTFTDEAYAQVRDLFNKRRRDIYRVYQDFPLLDRRYIRQTTKYLDQFYEVLNNPRDFQNAFVKQGQKNLRSGVVVKGLEK</sequence>
<protein>
    <submittedName>
        <fullName evidence="1">Uncharacterized protein</fullName>
    </submittedName>
</protein>
<comment type="caution">
    <text evidence="1">The sequence shown here is derived from an EMBL/GenBank/DDBJ whole genome shotgun (WGS) entry which is preliminary data.</text>
</comment>
<evidence type="ECO:0000313" key="1">
    <source>
        <dbReference type="EMBL" id="PTX21078.1"/>
    </source>
</evidence>
<proteinExistence type="predicted"/>
<accession>A0A2T5YP41</accession>
<dbReference type="Proteomes" id="UP000244225">
    <property type="component" value="Unassembled WGS sequence"/>
</dbReference>
<name>A0A2T5YP41_9BACT</name>
<evidence type="ECO:0000313" key="2">
    <source>
        <dbReference type="Proteomes" id="UP000244225"/>
    </source>
</evidence>
<dbReference type="AlphaFoldDB" id="A0A2T5YP41"/>
<dbReference type="RefSeq" id="WP_211318037.1">
    <property type="nucleotide sequence ID" value="NZ_QBKI01000002.1"/>
</dbReference>
<gene>
    <name evidence="1" type="ORF">C8N40_10247</name>
</gene>
<dbReference type="EMBL" id="QBKI01000002">
    <property type="protein sequence ID" value="PTX21078.1"/>
    <property type="molecule type" value="Genomic_DNA"/>
</dbReference>
<keyword evidence="2" id="KW-1185">Reference proteome</keyword>
<reference evidence="1 2" key="1">
    <citation type="submission" date="2018-04" db="EMBL/GenBank/DDBJ databases">
        <title>Genomic Encyclopedia of Archaeal and Bacterial Type Strains, Phase II (KMG-II): from individual species to whole genera.</title>
        <authorList>
            <person name="Goeker M."/>
        </authorList>
    </citation>
    <scope>NUCLEOTIDE SEQUENCE [LARGE SCALE GENOMIC DNA]</scope>
    <source>
        <strain evidence="1 2">DSM 100162</strain>
    </source>
</reference>
<organism evidence="1 2">
    <name type="scientific">Pontibacter mucosus</name>
    <dbReference type="NCBI Taxonomy" id="1649266"/>
    <lineage>
        <taxon>Bacteria</taxon>
        <taxon>Pseudomonadati</taxon>
        <taxon>Bacteroidota</taxon>
        <taxon>Cytophagia</taxon>
        <taxon>Cytophagales</taxon>
        <taxon>Hymenobacteraceae</taxon>
        <taxon>Pontibacter</taxon>
    </lineage>
</organism>